<keyword evidence="1" id="KW-0812">Transmembrane</keyword>
<evidence type="ECO:0000256" key="1">
    <source>
        <dbReference type="SAM" id="Phobius"/>
    </source>
</evidence>
<feature type="transmembrane region" description="Helical" evidence="1">
    <location>
        <begin position="63"/>
        <end position="83"/>
    </location>
</feature>
<evidence type="ECO:0000313" key="2">
    <source>
        <dbReference type="EMBL" id="VAY86807.1"/>
    </source>
</evidence>
<protein>
    <recommendedName>
        <fullName evidence="3">Phosphate-starvation-inducible E</fullName>
    </recommendedName>
</protein>
<proteinExistence type="predicted"/>
<feature type="transmembrane region" description="Helical" evidence="1">
    <location>
        <begin position="35"/>
        <end position="56"/>
    </location>
</feature>
<feature type="transmembrane region" description="Helical" evidence="1">
    <location>
        <begin position="12"/>
        <end position="29"/>
    </location>
</feature>
<keyword evidence="1" id="KW-0472">Membrane</keyword>
<organism evidence="2">
    <name type="scientific">hydrothermal vent metagenome</name>
    <dbReference type="NCBI Taxonomy" id="652676"/>
    <lineage>
        <taxon>unclassified sequences</taxon>
        <taxon>metagenomes</taxon>
        <taxon>ecological metagenomes</taxon>
    </lineage>
</organism>
<reference evidence="2" key="1">
    <citation type="submission" date="2018-10" db="EMBL/GenBank/DDBJ databases">
        <authorList>
            <person name="Aoki K."/>
        </authorList>
    </citation>
    <scope>NUCLEOTIDE SEQUENCE</scope>
</reference>
<accession>A0A3B1E6Z0</accession>
<dbReference type="EMBL" id="UOYO01000017">
    <property type="protein sequence ID" value="VAY86807.1"/>
    <property type="molecule type" value="Genomic_DNA"/>
</dbReference>
<feature type="transmembrane region" description="Helical" evidence="1">
    <location>
        <begin position="103"/>
        <end position="122"/>
    </location>
</feature>
<name>A0A3B1E6Z0_9ZZZZ</name>
<gene>
    <name evidence="2" type="ORF">MNB_ARC-1_1048</name>
</gene>
<dbReference type="AlphaFoldDB" id="A0A3B1E6Z0"/>
<sequence>MNKLRMFLLDKFYIELIAATTLFIVAIATNSIILIIIGLLYFIIMLELVRTVVGFIREQKIKIYILVDAFIILTLREFIVNVIKINKEDINSIDVLLSNSTNFHILIFGGVLIFLFILRWAAMYTAPSQYNKGIKNEKNKNI</sequence>
<evidence type="ECO:0008006" key="3">
    <source>
        <dbReference type="Google" id="ProtNLM"/>
    </source>
</evidence>
<keyword evidence="1" id="KW-1133">Transmembrane helix</keyword>